<dbReference type="GeneID" id="122133663"/>
<accession>A0A8M1KUB7</accession>
<organism evidence="1 2">
    <name type="scientific">Clupea harengus</name>
    <name type="common">Atlantic herring</name>
    <dbReference type="NCBI Taxonomy" id="7950"/>
    <lineage>
        <taxon>Eukaryota</taxon>
        <taxon>Metazoa</taxon>
        <taxon>Chordata</taxon>
        <taxon>Craniata</taxon>
        <taxon>Vertebrata</taxon>
        <taxon>Euteleostomi</taxon>
        <taxon>Actinopterygii</taxon>
        <taxon>Neopterygii</taxon>
        <taxon>Teleostei</taxon>
        <taxon>Clupei</taxon>
        <taxon>Clupeiformes</taxon>
        <taxon>Clupeoidei</taxon>
        <taxon>Clupeidae</taxon>
        <taxon>Clupea</taxon>
    </lineage>
</organism>
<keyword evidence="1" id="KW-1185">Reference proteome</keyword>
<reference evidence="2" key="1">
    <citation type="submission" date="2025-08" db="UniProtKB">
        <authorList>
            <consortium name="RefSeq"/>
        </authorList>
    </citation>
    <scope>IDENTIFICATION</scope>
</reference>
<name>A0A8M1KUB7_CLUHA</name>
<dbReference type="AlphaFoldDB" id="A0A8M1KUB7"/>
<dbReference type="Proteomes" id="UP000515152">
    <property type="component" value="Chromosome 17"/>
</dbReference>
<evidence type="ECO:0000313" key="1">
    <source>
        <dbReference type="Proteomes" id="UP000515152"/>
    </source>
</evidence>
<dbReference type="OrthoDB" id="8616488at2759"/>
<gene>
    <name evidence="2" type="primary">LOC122133663</name>
</gene>
<protein>
    <submittedName>
        <fullName evidence="2">Uncharacterized protein LOC122133663</fullName>
    </submittedName>
</protein>
<sequence length="234" mass="26835">MSDLSLLTFPAETKSGRRIKSVQCGLKKKLVSEVETAEVPPWLALQLEDNTSLEKKPQKPDDQISMLEKAKAEFVGVRRALNYQLETDVFEKKKNREERIKTLLNALMTSKTGPILSTLLISLKSEFKEPKSTGSLWFTKLKQNALDLGGDKDSRFHDILKKISQFQNFNNKKVPYSKEKFCLLVISLPANQLLRPALQEALLFLTDHVLQILPRQVRQWYQYLKLPFSVATET</sequence>
<proteinExistence type="predicted"/>
<dbReference type="RefSeq" id="XP_042566250.1">
    <property type="nucleotide sequence ID" value="XM_042710316.1"/>
</dbReference>
<evidence type="ECO:0000313" key="2">
    <source>
        <dbReference type="RefSeq" id="XP_042566250.1"/>
    </source>
</evidence>
<dbReference type="KEGG" id="char:122133663"/>